<dbReference type="Proteomes" id="UP000094626">
    <property type="component" value="Chromosome"/>
</dbReference>
<dbReference type="SUPFAM" id="SSF56235">
    <property type="entry name" value="N-terminal nucleophile aminohydrolases (Ntn hydrolases)"/>
    <property type="match status" value="1"/>
</dbReference>
<accession>A0A1D8A2R1</accession>
<proteinExistence type="inferred from homology"/>
<sequence>MPVTAARYLVVALRGAAGHSALARTQAQALLDKALHAGSGIRHYDLGSAIVAVSGLPPVELRGSGLVIGRLFDRATMRPASHLEAMPGSGARHLVERCWGGWVALLRGADGALTITRAPLGDLPCYRIETADFIIFASDLDLLRATGLWRASIDWQQVRLLLATGEFRRFDTCLAGVGELPGGHTVPLAQPVAAATMLWSPWMFVGADQRISGRDEAAAAVRGAVLQSVRALASGFEKALLLLSGGLDSSILAAALRQTTSDVGALNLVTRDAAGDERHHARRVAGWHSIPLAEMRREVDRIDIHASPADGLPRPSVRLFRQESFRLAALAADQAGATAIVDGSGGDNVFCSLKSSAPAADRLLTSGPGTGFLDTVREISSHAPASMRQVAVDAVRRAWLGKPALRPHLDLSLLSSDACEGIPRENIHPWLRCPQGALPGSAGHIRLITIGQGHIESLDPRQGRPTVSPLLSQPVVETCLRVPSWLWLENGRNRAIARRAFADMLPLDIVTRRSKGSPNSFAAEIFETHRRGIRDMLLGGLLVSERIIDRDALIHVLGDPRPLMSETFQRVLHFVDCEAWARSWARPWSRS</sequence>
<dbReference type="InterPro" id="IPR051786">
    <property type="entry name" value="ASN_synthetase/amidase"/>
</dbReference>
<feature type="domain" description="Asparagine synthetase" evidence="5">
    <location>
        <begin position="221"/>
        <end position="581"/>
    </location>
</feature>
<protein>
    <recommendedName>
        <fullName evidence="3">asparagine synthase (glutamine-hydrolyzing)</fullName>
        <ecNumber evidence="3">6.3.5.4</ecNumber>
    </recommendedName>
</protein>
<evidence type="ECO:0000313" key="6">
    <source>
        <dbReference type="EMBL" id="AOR76397.1"/>
    </source>
</evidence>
<dbReference type="Gene3D" id="3.40.50.620">
    <property type="entry name" value="HUPs"/>
    <property type="match status" value="2"/>
</dbReference>
<organism evidence="6 7">
    <name type="scientific">Novosphingobium resinovorum</name>
    <dbReference type="NCBI Taxonomy" id="158500"/>
    <lineage>
        <taxon>Bacteria</taxon>
        <taxon>Pseudomonadati</taxon>
        <taxon>Pseudomonadota</taxon>
        <taxon>Alphaproteobacteria</taxon>
        <taxon>Sphingomonadales</taxon>
        <taxon>Sphingomonadaceae</taxon>
        <taxon>Novosphingobium</taxon>
    </lineage>
</organism>
<dbReference type="InterPro" id="IPR014729">
    <property type="entry name" value="Rossmann-like_a/b/a_fold"/>
</dbReference>
<comment type="pathway">
    <text evidence="1">Amino-acid biosynthesis; L-asparagine biosynthesis; L-asparagine from L-aspartate (L-Gln route): step 1/1.</text>
</comment>
<dbReference type="EMBL" id="CP017075">
    <property type="protein sequence ID" value="AOR76397.1"/>
    <property type="molecule type" value="Genomic_DNA"/>
</dbReference>
<dbReference type="InterPro" id="IPR006426">
    <property type="entry name" value="Asn_synth_AEB"/>
</dbReference>
<dbReference type="GO" id="GO:0004066">
    <property type="term" value="F:asparagine synthase (glutamine-hydrolyzing) activity"/>
    <property type="evidence" value="ECO:0007669"/>
    <property type="project" value="UniProtKB-EC"/>
</dbReference>
<dbReference type="PANTHER" id="PTHR43284:SF1">
    <property type="entry name" value="ASPARAGINE SYNTHETASE"/>
    <property type="match status" value="1"/>
</dbReference>
<keyword evidence="7" id="KW-1185">Reference proteome</keyword>
<comment type="similarity">
    <text evidence="2">Belongs to the asparagine synthetase family.</text>
</comment>
<dbReference type="Pfam" id="PF00733">
    <property type="entry name" value="Asn_synthase"/>
    <property type="match status" value="1"/>
</dbReference>
<gene>
    <name evidence="6" type="ORF">BES08_06255</name>
</gene>
<comment type="catalytic activity">
    <reaction evidence="4">
        <text>L-aspartate + L-glutamine + ATP + H2O = L-asparagine + L-glutamate + AMP + diphosphate + H(+)</text>
        <dbReference type="Rhea" id="RHEA:12228"/>
        <dbReference type="ChEBI" id="CHEBI:15377"/>
        <dbReference type="ChEBI" id="CHEBI:15378"/>
        <dbReference type="ChEBI" id="CHEBI:29985"/>
        <dbReference type="ChEBI" id="CHEBI:29991"/>
        <dbReference type="ChEBI" id="CHEBI:30616"/>
        <dbReference type="ChEBI" id="CHEBI:33019"/>
        <dbReference type="ChEBI" id="CHEBI:58048"/>
        <dbReference type="ChEBI" id="CHEBI:58359"/>
        <dbReference type="ChEBI" id="CHEBI:456215"/>
        <dbReference type="EC" id="6.3.5.4"/>
    </reaction>
</comment>
<evidence type="ECO:0000313" key="7">
    <source>
        <dbReference type="Proteomes" id="UP000094626"/>
    </source>
</evidence>
<evidence type="ECO:0000256" key="3">
    <source>
        <dbReference type="ARBA" id="ARBA00012737"/>
    </source>
</evidence>
<dbReference type="InterPro" id="IPR001962">
    <property type="entry name" value="Asn_synthase"/>
</dbReference>
<dbReference type="PIRSF" id="PIRSF001589">
    <property type="entry name" value="Asn_synthetase_glu-h"/>
    <property type="match status" value="1"/>
</dbReference>
<dbReference type="EC" id="6.3.5.4" evidence="3"/>
<evidence type="ECO:0000256" key="2">
    <source>
        <dbReference type="ARBA" id="ARBA00005752"/>
    </source>
</evidence>
<dbReference type="InterPro" id="IPR029055">
    <property type="entry name" value="Ntn_hydrolases_N"/>
</dbReference>
<dbReference type="GO" id="GO:0006529">
    <property type="term" value="P:asparagine biosynthetic process"/>
    <property type="evidence" value="ECO:0007669"/>
    <property type="project" value="InterPro"/>
</dbReference>
<dbReference type="AlphaFoldDB" id="A0A1D8A2R1"/>
<evidence type="ECO:0000259" key="5">
    <source>
        <dbReference type="Pfam" id="PF00733"/>
    </source>
</evidence>
<reference evidence="7" key="1">
    <citation type="journal article" date="2017" name="J. Biotechnol.">
        <title>Complete genome sequence of Novosphingobium resinovorum SA1, a versatile xenobiotic-degrading bacterium capable of utilizing sulfanilic acid.</title>
        <authorList>
            <person name="Hegedus B."/>
            <person name="Kos P.B."/>
            <person name="Balint B."/>
            <person name="Maroti G."/>
            <person name="Gan H.M."/>
            <person name="Perei K."/>
            <person name="Rakhely G."/>
        </authorList>
    </citation>
    <scope>NUCLEOTIDE SEQUENCE [LARGE SCALE GENOMIC DNA]</scope>
    <source>
        <strain evidence="7">SA1</strain>
    </source>
</reference>
<evidence type="ECO:0000256" key="1">
    <source>
        <dbReference type="ARBA" id="ARBA00005187"/>
    </source>
</evidence>
<dbReference type="PANTHER" id="PTHR43284">
    <property type="entry name" value="ASPARAGINE SYNTHETASE (GLUTAMINE-HYDROLYZING)"/>
    <property type="match status" value="1"/>
</dbReference>
<name>A0A1D8A2R1_9SPHN</name>
<dbReference type="KEGG" id="nre:BES08_06255"/>
<dbReference type="SUPFAM" id="SSF52402">
    <property type="entry name" value="Adenine nucleotide alpha hydrolases-like"/>
    <property type="match status" value="1"/>
</dbReference>
<evidence type="ECO:0000256" key="4">
    <source>
        <dbReference type="ARBA" id="ARBA00048741"/>
    </source>
</evidence>